<evidence type="ECO:0000259" key="1">
    <source>
        <dbReference type="Pfam" id="PF01927"/>
    </source>
</evidence>
<accession>A0A3B0YZL4</accession>
<evidence type="ECO:0000259" key="2">
    <source>
        <dbReference type="Pfam" id="PF14451"/>
    </source>
</evidence>
<proteinExistence type="predicted"/>
<evidence type="ECO:0000313" key="3">
    <source>
        <dbReference type="EMBL" id="VAW73866.1"/>
    </source>
</evidence>
<name>A0A3B0YZL4_9ZZZZ</name>
<dbReference type="PANTHER" id="PTHR39081:SF1">
    <property type="entry name" value="MUT7-C RNASE DOMAIN-CONTAINING PROTEIN"/>
    <property type="match status" value="1"/>
</dbReference>
<sequence length="361" mass="41354">MPYFISTKIFKQQAKILVRHWPFAGLKNSHIRNILSQLYGYKDNHDYLKQLAEYDSGLNIAPLHALSETMVGLHYKEWVIKMAKLGAINHIQAKTLLHKLWPAYLSAQNPASDKLYSAKIRFHGACNDFLDRKSLNTTIEYLFNDPPSIKDCIEAIGVPHPEVGAISINNSWVTFRNLLTDGDSVEVFPNPCPQVSPDMALPFKPEGEIKFLLDVHLGGLARYLRMAGFDCMHQQEDNGDQWLAETSASDNRILLTRDIGLLKRAVVDQARWVRNILTESQFCEIVLHYDLSPHFQALTRCIKCNGHIAAIEKHAVKEYVPQGVYKQQKDFKICNNCQQIYWKGSHYDKMQDILRSSKTRL</sequence>
<dbReference type="PANTHER" id="PTHR39081">
    <property type="entry name" value="MUT7-C DOMAIN-CONTAINING PROTEIN"/>
    <property type="match status" value="1"/>
</dbReference>
<reference evidence="3" key="1">
    <citation type="submission" date="2018-06" db="EMBL/GenBank/DDBJ databases">
        <authorList>
            <person name="Zhirakovskaya E."/>
        </authorList>
    </citation>
    <scope>NUCLEOTIDE SEQUENCE</scope>
</reference>
<dbReference type="InterPro" id="IPR002782">
    <property type="entry name" value="Mut7-C_RNAse_dom"/>
</dbReference>
<dbReference type="AlphaFoldDB" id="A0A3B0YZL4"/>
<dbReference type="InterPro" id="IPR027798">
    <property type="entry name" value="Ub_Mut7C"/>
</dbReference>
<gene>
    <name evidence="3" type="ORF">MNBD_GAMMA12-3723</name>
</gene>
<feature type="domain" description="Ubiquitin Mut7-C" evidence="2">
    <location>
        <begin position="118"/>
        <end position="190"/>
    </location>
</feature>
<organism evidence="3">
    <name type="scientific">hydrothermal vent metagenome</name>
    <dbReference type="NCBI Taxonomy" id="652676"/>
    <lineage>
        <taxon>unclassified sequences</taxon>
        <taxon>metagenomes</taxon>
        <taxon>ecological metagenomes</taxon>
    </lineage>
</organism>
<dbReference type="InterPro" id="IPR016155">
    <property type="entry name" value="Mopterin_synth/thiamin_S_b"/>
</dbReference>
<dbReference type="Pfam" id="PF14451">
    <property type="entry name" value="Ub-Mut7C"/>
    <property type="match status" value="1"/>
</dbReference>
<dbReference type="EMBL" id="UOFL01000049">
    <property type="protein sequence ID" value="VAW73866.1"/>
    <property type="molecule type" value="Genomic_DNA"/>
</dbReference>
<dbReference type="SUPFAM" id="SSF54285">
    <property type="entry name" value="MoaD/ThiS"/>
    <property type="match status" value="1"/>
</dbReference>
<evidence type="ECO:0008006" key="4">
    <source>
        <dbReference type="Google" id="ProtNLM"/>
    </source>
</evidence>
<feature type="domain" description="Mut7-C RNAse" evidence="1">
    <location>
        <begin position="210"/>
        <end position="353"/>
    </location>
</feature>
<protein>
    <recommendedName>
        <fullName evidence="4">Mut7-C RNAse domain-containing protein</fullName>
    </recommendedName>
</protein>
<dbReference type="Pfam" id="PF01927">
    <property type="entry name" value="Mut7-C"/>
    <property type="match status" value="1"/>
</dbReference>